<evidence type="ECO:0000313" key="2">
    <source>
        <dbReference type="Proteomes" id="UP000626244"/>
    </source>
</evidence>
<dbReference type="EMBL" id="BMHB01000001">
    <property type="protein sequence ID" value="GGI11679.1"/>
    <property type="molecule type" value="Genomic_DNA"/>
</dbReference>
<organism evidence="1 2">
    <name type="scientific">Gottfriedia solisilvae</name>
    <dbReference type="NCBI Taxonomy" id="1516104"/>
    <lineage>
        <taxon>Bacteria</taxon>
        <taxon>Bacillati</taxon>
        <taxon>Bacillota</taxon>
        <taxon>Bacilli</taxon>
        <taxon>Bacillales</taxon>
        <taxon>Bacillaceae</taxon>
        <taxon>Gottfriedia</taxon>
    </lineage>
</organism>
<evidence type="ECO:0000313" key="1">
    <source>
        <dbReference type="EMBL" id="GGI11679.1"/>
    </source>
</evidence>
<dbReference type="Proteomes" id="UP000626244">
    <property type="component" value="Unassembled WGS sequence"/>
</dbReference>
<name>A0A8J3EX79_9BACI</name>
<keyword evidence="2" id="KW-1185">Reference proteome</keyword>
<protein>
    <submittedName>
        <fullName evidence="1">Uncharacterized protein</fullName>
    </submittedName>
</protein>
<dbReference type="AlphaFoldDB" id="A0A8J3EX79"/>
<accession>A0A8J3EX79</accession>
<comment type="caution">
    <text evidence="1">The sequence shown here is derived from an EMBL/GenBank/DDBJ whole genome shotgun (WGS) entry which is preliminary data.</text>
</comment>
<sequence>MYLRRNSTYYTFISYINNSIGCYISDNFDGTSRFICRAYKEFRLLEDRNEIKDENIEYFSLCKKYLITISENLIQKQFVSEFENKELISLGLETLLN</sequence>
<gene>
    <name evidence="1" type="ORF">GCM10007380_09050</name>
</gene>
<proteinExistence type="predicted"/>
<reference evidence="2" key="1">
    <citation type="journal article" date="2019" name="Int. J. Syst. Evol. Microbiol.">
        <title>The Global Catalogue of Microorganisms (GCM) 10K type strain sequencing project: providing services to taxonomists for standard genome sequencing and annotation.</title>
        <authorList>
            <consortium name="The Broad Institute Genomics Platform"/>
            <consortium name="The Broad Institute Genome Sequencing Center for Infectious Disease"/>
            <person name="Wu L."/>
            <person name="Ma J."/>
        </authorList>
    </citation>
    <scope>NUCLEOTIDE SEQUENCE [LARGE SCALE GENOMIC DNA]</scope>
    <source>
        <strain evidence="2">CGMCC 1.14993</strain>
    </source>
</reference>